<keyword evidence="5 8" id="KW-0067">ATP-binding</keyword>
<dbReference type="EMBL" id="QVLS01000019">
    <property type="protein sequence ID" value="RFP75572.1"/>
    <property type="molecule type" value="Genomic_DNA"/>
</dbReference>
<dbReference type="PROSITE" id="PS50893">
    <property type="entry name" value="ABC_TRANSPORTER_2"/>
    <property type="match status" value="1"/>
</dbReference>
<gene>
    <name evidence="8" type="ORF">DY262_21035</name>
</gene>
<evidence type="ECO:0000256" key="1">
    <source>
        <dbReference type="ARBA" id="ARBA00005417"/>
    </source>
</evidence>
<keyword evidence="4" id="KW-0547">Nucleotide-binding</keyword>
<evidence type="ECO:0000259" key="7">
    <source>
        <dbReference type="PROSITE" id="PS50893"/>
    </source>
</evidence>
<dbReference type="RefSeq" id="WP_116961009.1">
    <property type="nucleotide sequence ID" value="NZ_QVLS01000019.1"/>
</dbReference>
<accession>A0A372EDY2</accession>
<dbReference type="SUPFAM" id="SSF52540">
    <property type="entry name" value="P-loop containing nucleoside triphosphate hydrolases"/>
    <property type="match status" value="1"/>
</dbReference>
<dbReference type="InterPro" id="IPR052156">
    <property type="entry name" value="BCAA_Transport_ATP-bd_LivF"/>
</dbReference>
<dbReference type="InterPro" id="IPR003439">
    <property type="entry name" value="ABC_transporter-like_ATP-bd"/>
</dbReference>
<evidence type="ECO:0000256" key="5">
    <source>
        <dbReference type="ARBA" id="ARBA00022840"/>
    </source>
</evidence>
<protein>
    <submittedName>
        <fullName evidence="8">ABC transporter ATP-binding protein</fullName>
    </submittedName>
</protein>
<evidence type="ECO:0000256" key="4">
    <source>
        <dbReference type="ARBA" id="ARBA00022741"/>
    </source>
</evidence>
<dbReference type="InterPro" id="IPR017871">
    <property type="entry name" value="ABC_transporter-like_CS"/>
</dbReference>
<comment type="caution">
    <text evidence="8">The sequence shown here is derived from an EMBL/GenBank/DDBJ whole genome shotgun (WGS) entry which is preliminary data.</text>
</comment>
<keyword evidence="3" id="KW-1003">Cell membrane</keyword>
<keyword evidence="2" id="KW-0813">Transport</keyword>
<feature type="domain" description="ABC transporter" evidence="7">
    <location>
        <begin position="2"/>
        <end position="236"/>
    </location>
</feature>
<keyword evidence="3" id="KW-0472">Membrane</keyword>
<dbReference type="SMART" id="SM00382">
    <property type="entry name" value="AAA"/>
    <property type="match status" value="1"/>
</dbReference>
<dbReference type="InterPro" id="IPR003593">
    <property type="entry name" value="AAA+_ATPase"/>
</dbReference>
<evidence type="ECO:0000313" key="8">
    <source>
        <dbReference type="EMBL" id="RFP75572.1"/>
    </source>
</evidence>
<dbReference type="CDD" id="cd03224">
    <property type="entry name" value="ABC_TM1139_LivF_branched"/>
    <property type="match status" value="1"/>
</dbReference>
<dbReference type="GO" id="GO:0016887">
    <property type="term" value="F:ATP hydrolysis activity"/>
    <property type="evidence" value="ECO:0007669"/>
    <property type="project" value="InterPro"/>
</dbReference>
<dbReference type="GO" id="GO:0005524">
    <property type="term" value="F:ATP binding"/>
    <property type="evidence" value="ECO:0007669"/>
    <property type="project" value="UniProtKB-KW"/>
</dbReference>
<evidence type="ECO:0000313" key="9">
    <source>
        <dbReference type="Proteomes" id="UP000261931"/>
    </source>
</evidence>
<evidence type="ECO:0000256" key="3">
    <source>
        <dbReference type="ARBA" id="ARBA00022475"/>
    </source>
</evidence>
<dbReference type="Gene3D" id="3.40.50.300">
    <property type="entry name" value="P-loop containing nucleotide triphosphate hydrolases"/>
    <property type="match status" value="1"/>
</dbReference>
<dbReference type="AlphaFoldDB" id="A0A372EDY2"/>
<name>A0A372EDY2_9BURK</name>
<dbReference type="GO" id="GO:0015807">
    <property type="term" value="P:L-amino acid transport"/>
    <property type="evidence" value="ECO:0007669"/>
    <property type="project" value="TreeGrafter"/>
</dbReference>
<sequence length="241" mass="25633">MLNVEGLKAGYGRSEVIQNLSLRVDAGEAVAVIGPNGAGKTTLLNALMGLNAQASGALTWNGRALGPGTAQRLRAGMALVPERRELFGGLSVIDNLRLGAYLRRHQARGALKADVDFVFGLFPVLRERQSQMAQTLSGGEQQMLAIGRALMSRPRLLLLDEPSTGLAPRITLQILQALDALRASQGLAVLLVEQNARLALRFSGRAYVLEMGDVVLDGPSSELARDPRVIDSYLGSGATHA</sequence>
<dbReference type="InterPro" id="IPR027417">
    <property type="entry name" value="P-loop_NTPase"/>
</dbReference>
<dbReference type="PANTHER" id="PTHR43820">
    <property type="entry name" value="HIGH-AFFINITY BRANCHED-CHAIN AMINO ACID TRANSPORT ATP-BINDING PROTEIN LIVF"/>
    <property type="match status" value="1"/>
</dbReference>
<evidence type="ECO:0000256" key="6">
    <source>
        <dbReference type="ARBA" id="ARBA00022970"/>
    </source>
</evidence>
<proteinExistence type="inferred from homology"/>
<dbReference type="Proteomes" id="UP000261931">
    <property type="component" value="Unassembled WGS sequence"/>
</dbReference>
<keyword evidence="9" id="KW-1185">Reference proteome</keyword>
<dbReference type="PANTHER" id="PTHR43820:SF6">
    <property type="entry name" value="ABC TRANSPORTER ATP-BINDING PROTEIN"/>
    <property type="match status" value="1"/>
</dbReference>
<comment type="similarity">
    <text evidence="1">Belongs to the ABC transporter superfamily.</text>
</comment>
<dbReference type="GO" id="GO:0015658">
    <property type="term" value="F:branched-chain amino acid transmembrane transporter activity"/>
    <property type="evidence" value="ECO:0007669"/>
    <property type="project" value="TreeGrafter"/>
</dbReference>
<dbReference type="Pfam" id="PF00005">
    <property type="entry name" value="ABC_tran"/>
    <property type="match status" value="1"/>
</dbReference>
<keyword evidence="6" id="KW-0029">Amino-acid transport</keyword>
<organism evidence="8 9">
    <name type="scientific">Hydrogenophaga borbori</name>
    <dbReference type="NCBI Taxonomy" id="2294117"/>
    <lineage>
        <taxon>Bacteria</taxon>
        <taxon>Pseudomonadati</taxon>
        <taxon>Pseudomonadota</taxon>
        <taxon>Betaproteobacteria</taxon>
        <taxon>Burkholderiales</taxon>
        <taxon>Comamonadaceae</taxon>
        <taxon>Hydrogenophaga</taxon>
    </lineage>
</organism>
<reference evidence="8 9" key="1">
    <citation type="submission" date="2018-08" db="EMBL/GenBank/DDBJ databases">
        <title>Hydrogenophaga sp. LA-38 isolated from sludge.</title>
        <authorList>
            <person name="Im W.-T."/>
        </authorList>
    </citation>
    <scope>NUCLEOTIDE SEQUENCE [LARGE SCALE GENOMIC DNA]</scope>
    <source>
        <strain evidence="8 9">LA-38</strain>
    </source>
</reference>
<dbReference type="PROSITE" id="PS00211">
    <property type="entry name" value="ABC_TRANSPORTER_1"/>
    <property type="match status" value="1"/>
</dbReference>
<evidence type="ECO:0000256" key="2">
    <source>
        <dbReference type="ARBA" id="ARBA00022448"/>
    </source>
</evidence>